<proteinExistence type="predicted"/>
<evidence type="ECO:0000256" key="1">
    <source>
        <dbReference type="SAM" id="MobiDB-lite"/>
    </source>
</evidence>
<gene>
    <name evidence="2" type="ORF">AAE3_LOCUS11291</name>
</gene>
<organism evidence="2 3">
    <name type="scientific">Cyclocybe aegerita</name>
    <name type="common">Black poplar mushroom</name>
    <name type="synonym">Agrocybe aegerita</name>
    <dbReference type="NCBI Taxonomy" id="1973307"/>
    <lineage>
        <taxon>Eukaryota</taxon>
        <taxon>Fungi</taxon>
        <taxon>Dikarya</taxon>
        <taxon>Basidiomycota</taxon>
        <taxon>Agaricomycotina</taxon>
        <taxon>Agaricomycetes</taxon>
        <taxon>Agaricomycetidae</taxon>
        <taxon>Agaricales</taxon>
        <taxon>Agaricineae</taxon>
        <taxon>Bolbitiaceae</taxon>
        <taxon>Cyclocybe</taxon>
    </lineage>
</organism>
<feature type="compositionally biased region" description="Polar residues" evidence="1">
    <location>
        <begin position="28"/>
        <end position="57"/>
    </location>
</feature>
<evidence type="ECO:0000313" key="2">
    <source>
        <dbReference type="EMBL" id="CAA7269001.1"/>
    </source>
</evidence>
<dbReference type="AlphaFoldDB" id="A0A8S0XYV8"/>
<sequence length="141" mass="15283">MARPPYRQITPSLSSEFSDIVLKSNSQDLIQTQTSNPYSTQPSSQNRSRNGSVSLSTPARPMSIKNPSPLSVYEWTPSPSKAQDDGSNMPLLFSDGEADAGLAKAKPPQTAGLKYSHSDPFGDQLNGRYTIVLDDPEPTPE</sequence>
<name>A0A8S0XYV8_CYCAE</name>
<feature type="region of interest" description="Disordered" evidence="1">
    <location>
        <begin position="28"/>
        <end position="127"/>
    </location>
</feature>
<accession>A0A8S0XYV8</accession>
<evidence type="ECO:0000313" key="3">
    <source>
        <dbReference type="Proteomes" id="UP000467700"/>
    </source>
</evidence>
<comment type="caution">
    <text evidence="2">The sequence shown here is derived from an EMBL/GenBank/DDBJ whole genome shotgun (WGS) entry which is preliminary data.</text>
</comment>
<dbReference type="EMBL" id="CACVBS010000073">
    <property type="protein sequence ID" value="CAA7269001.1"/>
    <property type="molecule type" value="Genomic_DNA"/>
</dbReference>
<dbReference type="Proteomes" id="UP000467700">
    <property type="component" value="Unassembled WGS sequence"/>
</dbReference>
<protein>
    <submittedName>
        <fullName evidence="2">Uncharacterized protein</fullName>
    </submittedName>
</protein>
<keyword evidence="3" id="KW-1185">Reference proteome</keyword>
<reference evidence="2 3" key="1">
    <citation type="submission" date="2020-01" db="EMBL/GenBank/DDBJ databases">
        <authorList>
            <person name="Gupta K D."/>
        </authorList>
    </citation>
    <scope>NUCLEOTIDE SEQUENCE [LARGE SCALE GENOMIC DNA]</scope>
</reference>